<dbReference type="InterPro" id="IPR051476">
    <property type="entry name" value="Bac_ResReg_Asp_Phosphatase"/>
</dbReference>
<protein>
    <recommendedName>
        <fullName evidence="6">HTH cro/C1-type domain-containing protein</fullName>
    </recommendedName>
</protein>
<dbReference type="InterPro" id="IPR010982">
    <property type="entry name" value="Lambda_DNA-bd_dom_sf"/>
</dbReference>
<keyword evidence="8" id="KW-1185">Reference proteome</keyword>
<dbReference type="SMART" id="SM00028">
    <property type="entry name" value="TPR"/>
    <property type="match status" value="6"/>
</dbReference>
<evidence type="ECO:0000256" key="5">
    <source>
        <dbReference type="ARBA" id="ARBA00038253"/>
    </source>
</evidence>
<dbReference type="OrthoDB" id="290878at2"/>
<keyword evidence="4" id="KW-0802">TPR repeat</keyword>
<dbReference type="Gene3D" id="1.25.40.10">
    <property type="entry name" value="Tetratricopeptide repeat domain"/>
    <property type="match status" value="2"/>
</dbReference>
<dbReference type="InterPro" id="IPR001387">
    <property type="entry name" value="Cro/C1-type_HTH"/>
</dbReference>
<accession>A0A1Y0IR72</accession>
<evidence type="ECO:0000259" key="6">
    <source>
        <dbReference type="PROSITE" id="PS50943"/>
    </source>
</evidence>
<reference evidence="8" key="1">
    <citation type="submission" date="2017-05" db="EMBL/GenBank/DDBJ databases">
        <authorList>
            <person name="Sung H."/>
        </authorList>
    </citation>
    <scope>NUCLEOTIDE SEQUENCE [LARGE SCALE GENOMIC DNA]</scope>
    <source>
        <strain evidence="8">AR23208</strain>
    </source>
</reference>
<dbReference type="Pfam" id="PF01381">
    <property type="entry name" value="HTH_3"/>
    <property type="match status" value="1"/>
</dbReference>
<dbReference type="SUPFAM" id="SSF48452">
    <property type="entry name" value="TPR-like"/>
    <property type="match status" value="2"/>
</dbReference>
<evidence type="ECO:0000256" key="3">
    <source>
        <dbReference type="ARBA" id="ARBA00022737"/>
    </source>
</evidence>
<proteinExistence type="inferred from homology"/>
<evidence type="ECO:0000256" key="2">
    <source>
        <dbReference type="ARBA" id="ARBA00022490"/>
    </source>
</evidence>
<dbReference type="PROSITE" id="PS50943">
    <property type="entry name" value="HTH_CROC1"/>
    <property type="match status" value="1"/>
</dbReference>
<keyword evidence="3" id="KW-0677">Repeat</keyword>
<comment type="similarity">
    <text evidence="5">Belongs to the Rap family.</text>
</comment>
<dbReference type="EMBL" id="CP021434">
    <property type="protein sequence ID" value="ARU63098.1"/>
    <property type="molecule type" value="Genomic_DNA"/>
</dbReference>
<dbReference type="RefSeq" id="WP_087458445.1">
    <property type="nucleotide sequence ID" value="NZ_CP021434.1"/>
</dbReference>
<dbReference type="PANTHER" id="PTHR46630:SF1">
    <property type="entry name" value="TETRATRICOPEPTIDE REPEAT PROTEIN 29"/>
    <property type="match status" value="1"/>
</dbReference>
<dbReference type="InterPro" id="IPR019734">
    <property type="entry name" value="TPR_rpt"/>
</dbReference>
<evidence type="ECO:0000256" key="1">
    <source>
        <dbReference type="ARBA" id="ARBA00004496"/>
    </source>
</evidence>
<name>A0A1Y0IR72_9BACL</name>
<dbReference type="KEGG" id="tum:CBW65_20535"/>
<dbReference type="GO" id="GO:0005737">
    <property type="term" value="C:cytoplasm"/>
    <property type="evidence" value="ECO:0007669"/>
    <property type="project" value="UniProtKB-SubCell"/>
</dbReference>
<dbReference type="PANTHER" id="PTHR46630">
    <property type="entry name" value="TETRATRICOPEPTIDE REPEAT PROTEIN 29"/>
    <property type="match status" value="1"/>
</dbReference>
<dbReference type="InterPro" id="IPR011990">
    <property type="entry name" value="TPR-like_helical_dom_sf"/>
</dbReference>
<dbReference type="SMART" id="SM00530">
    <property type="entry name" value="HTH_XRE"/>
    <property type="match status" value="1"/>
</dbReference>
<gene>
    <name evidence="7" type="ORF">CBW65_20535</name>
</gene>
<dbReference type="GO" id="GO:0003677">
    <property type="term" value="F:DNA binding"/>
    <property type="evidence" value="ECO:0007669"/>
    <property type="project" value="InterPro"/>
</dbReference>
<dbReference type="SUPFAM" id="SSF47413">
    <property type="entry name" value="lambda repressor-like DNA-binding domains"/>
    <property type="match status" value="1"/>
</dbReference>
<comment type="subcellular location">
    <subcellularLocation>
        <location evidence="1">Cytoplasm</location>
    </subcellularLocation>
</comment>
<feature type="domain" description="HTH cro/C1-type" evidence="6">
    <location>
        <begin position="12"/>
        <end position="65"/>
    </location>
</feature>
<evidence type="ECO:0000256" key="4">
    <source>
        <dbReference type="ARBA" id="ARBA00022803"/>
    </source>
</evidence>
<organism evidence="7 8">
    <name type="scientific">Tumebacillus avium</name>
    <dbReference type="NCBI Taxonomy" id="1903704"/>
    <lineage>
        <taxon>Bacteria</taxon>
        <taxon>Bacillati</taxon>
        <taxon>Bacillota</taxon>
        <taxon>Bacilli</taxon>
        <taxon>Bacillales</taxon>
        <taxon>Alicyclobacillaceae</taxon>
        <taxon>Tumebacillus</taxon>
    </lineage>
</organism>
<evidence type="ECO:0000313" key="8">
    <source>
        <dbReference type="Proteomes" id="UP000195437"/>
    </source>
</evidence>
<keyword evidence="2" id="KW-0963">Cytoplasm</keyword>
<dbReference type="Gene3D" id="1.10.260.40">
    <property type="entry name" value="lambda repressor-like DNA-binding domains"/>
    <property type="match status" value="1"/>
</dbReference>
<dbReference type="AlphaFoldDB" id="A0A1Y0IR72"/>
<dbReference type="CDD" id="cd00093">
    <property type="entry name" value="HTH_XRE"/>
    <property type="match status" value="1"/>
</dbReference>
<dbReference type="Proteomes" id="UP000195437">
    <property type="component" value="Chromosome"/>
</dbReference>
<dbReference type="Pfam" id="PF13424">
    <property type="entry name" value="TPR_12"/>
    <property type="match status" value="1"/>
</dbReference>
<evidence type="ECO:0000313" key="7">
    <source>
        <dbReference type="EMBL" id="ARU63098.1"/>
    </source>
</evidence>
<sequence>MSSYPLSFGSRIRELRLKKGLTQGELGKGLVTASMISQIESDKAYPSYAVLAALAVRLDVPLESLLRDVDLGMENAAKYKMALTMMQSSEYKSALPIFEGLLETQLTGVTEEVIRLNLGRCHFESGRFKQAAKIFSEVAEVAALKVDQHSVVAALIMLGQVAWKQRDFPIALHYSHHALAEYEKLDLQNSQIYAEILTQIASVNREIGKVAEAIRYYEEAVTYLSCDLESCKSLYLQLADTYYRKRDFAKADEYATKALAIVDVLADEEAQRECQRQLIMLKRPNVDSQRSIDELLDLVKLFEHRGQMEQAGRVYTDIATIYLENGDMEAAWAFAEKAKALLPQFHESTGRAYRILGNVFTRTDRREKGFKYLENAIKIFVHNKLLSELEGIIQEFCLYLAEQGEYSEALKRREQFHEFMMQQLSDRGLVL</sequence>
<dbReference type="Pfam" id="PF13181">
    <property type="entry name" value="TPR_8"/>
    <property type="match status" value="2"/>
</dbReference>